<keyword evidence="5" id="KW-0677">Repeat</keyword>
<dbReference type="InterPro" id="IPR013087">
    <property type="entry name" value="Znf_C2H2_type"/>
</dbReference>
<evidence type="ECO:0000313" key="16">
    <source>
        <dbReference type="RefSeq" id="XP_041434985.1"/>
    </source>
</evidence>
<feature type="domain" description="C2H2-type" evidence="14">
    <location>
        <begin position="251"/>
        <end position="278"/>
    </location>
</feature>
<feature type="domain" description="C2H2-type" evidence="14">
    <location>
        <begin position="168"/>
        <end position="196"/>
    </location>
</feature>
<dbReference type="GO" id="GO:0005654">
    <property type="term" value="C:nucleoplasm"/>
    <property type="evidence" value="ECO:0007669"/>
    <property type="project" value="TreeGrafter"/>
</dbReference>
<dbReference type="FunFam" id="3.30.160.60:FF:001290">
    <property type="entry name" value="Zinc finger 45-like"/>
    <property type="match status" value="1"/>
</dbReference>
<keyword evidence="4" id="KW-0479">Metal-binding</keyword>
<evidence type="ECO:0000256" key="4">
    <source>
        <dbReference type="ARBA" id="ARBA00022723"/>
    </source>
</evidence>
<dbReference type="KEGG" id="xla:108705734"/>
<feature type="domain" description="C2H2-type" evidence="14">
    <location>
        <begin position="391"/>
        <end position="418"/>
    </location>
</feature>
<keyword evidence="8" id="KW-0805">Transcription regulation</keyword>
<dbReference type="FunFam" id="3.30.160.60:FF:001326">
    <property type="entry name" value="Zinc finger protein 432"/>
    <property type="match status" value="1"/>
</dbReference>
<gene>
    <name evidence="16" type="primary">LOC108705734</name>
</gene>
<evidence type="ECO:0000256" key="12">
    <source>
        <dbReference type="PROSITE-ProRule" id="PRU00042"/>
    </source>
</evidence>
<evidence type="ECO:0000313" key="15">
    <source>
        <dbReference type="Proteomes" id="UP000186698"/>
    </source>
</evidence>
<dbReference type="SMART" id="SM00355">
    <property type="entry name" value="ZnF_C2H2"/>
    <property type="match status" value="10"/>
</dbReference>
<dbReference type="RefSeq" id="XP_041434985.1">
    <property type="nucleotide sequence ID" value="XM_041579051.1"/>
</dbReference>
<dbReference type="SUPFAM" id="SSF57667">
    <property type="entry name" value="beta-beta-alpha zinc fingers"/>
    <property type="match status" value="6"/>
</dbReference>
<keyword evidence="6 12" id="KW-0863">Zinc-finger</keyword>
<organism evidence="15 16">
    <name type="scientific">Xenopus laevis</name>
    <name type="common">African clawed frog</name>
    <dbReference type="NCBI Taxonomy" id="8355"/>
    <lineage>
        <taxon>Eukaryota</taxon>
        <taxon>Metazoa</taxon>
        <taxon>Chordata</taxon>
        <taxon>Craniata</taxon>
        <taxon>Vertebrata</taxon>
        <taxon>Euteleostomi</taxon>
        <taxon>Amphibia</taxon>
        <taxon>Batrachia</taxon>
        <taxon>Anura</taxon>
        <taxon>Pipoidea</taxon>
        <taxon>Pipidae</taxon>
        <taxon>Xenopodinae</taxon>
        <taxon>Xenopus</taxon>
        <taxon>Xenopus</taxon>
    </lineage>
</organism>
<evidence type="ECO:0000256" key="5">
    <source>
        <dbReference type="ARBA" id="ARBA00022737"/>
    </source>
</evidence>
<dbReference type="FunFam" id="3.30.160.60:FF:000097">
    <property type="entry name" value="Zinc finger protein"/>
    <property type="match status" value="1"/>
</dbReference>
<dbReference type="GO" id="GO:0002682">
    <property type="term" value="P:regulation of immune system process"/>
    <property type="evidence" value="ECO:0007669"/>
    <property type="project" value="TreeGrafter"/>
</dbReference>
<dbReference type="FunFam" id="3.30.160.60:FF:000688">
    <property type="entry name" value="zinc finger protein 197 isoform X1"/>
    <property type="match status" value="1"/>
</dbReference>
<evidence type="ECO:0000256" key="7">
    <source>
        <dbReference type="ARBA" id="ARBA00022833"/>
    </source>
</evidence>
<name>A0A8J1M1V0_XENLA</name>
<keyword evidence="10" id="KW-0804">Transcription</keyword>
<dbReference type="GO" id="GO:0001817">
    <property type="term" value="P:regulation of cytokine production"/>
    <property type="evidence" value="ECO:0007669"/>
    <property type="project" value="TreeGrafter"/>
</dbReference>
<dbReference type="OrthoDB" id="6077919at2759"/>
<dbReference type="GeneID" id="108705734"/>
<feature type="region of interest" description="Disordered" evidence="13">
    <location>
        <begin position="184"/>
        <end position="204"/>
    </location>
</feature>
<dbReference type="FunFam" id="3.30.160.60:FF:001450">
    <property type="entry name" value="zinc finger protein 774"/>
    <property type="match status" value="1"/>
</dbReference>
<dbReference type="PANTHER" id="PTHR24399">
    <property type="entry name" value="ZINC FINGER AND BTB DOMAIN-CONTAINING"/>
    <property type="match status" value="1"/>
</dbReference>
<proteinExistence type="inferred from homology"/>
<keyword evidence="15" id="KW-1185">Reference proteome</keyword>
<feature type="domain" description="C2H2-type" evidence="14">
    <location>
        <begin position="335"/>
        <end position="362"/>
    </location>
</feature>
<evidence type="ECO:0000256" key="10">
    <source>
        <dbReference type="ARBA" id="ARBA00023163"/>
    </source>
</evidence>
<dbReference type="PROSITE" id="PS50157">
    <property type="entry name" value="ZINC_FINGER_C2H2_2"/>
    <property type="match status" value="10"/>
</dbReference>
<dbReference type="FunFam" id="3.30.160.60:FF:000912">
    <property type="entry name" value="Zinc finger protein 660"/>
    <property type="match status" value="1"/>
</dbReference>
<dbReference type="GO" id="GO:0001227">
    <property type="term" value="F:DNA-binding transcription repressor activity, RNA polymerase II-specific"/>
    <property type="evidence" value="ECO:0007669"/>
    <property type="project" value="TreeGrafter"/>
</dbReference>
<dbReference type="PROSITE" id="PS00028">
    <property type="entry name" value="ZINC_FINGER_C2H2_1"/>
    <property type="match status" value="10"/>
</dbReference>
<dbReference type="PANTHER" id="PTHR24399:SF76">
    <property type="entry name" value="GASTRULA ZINC FINGER PROTEIN XLCGF46.1 ISOFORM X1"/>
    <property type="match status" value="1"/>
</dbReference>
<feature type="domain" description="C2H2-type" evidence="14">
    <location>
        <begin position="223"/>
        <end position="250"/>
    </location>
</feature>
<dbReference type="GO" id="GO:0001228">
    <property type="term" value="F:DNA-binding transcription activator activity, RNA polymerase II-specific"/>
    <property type="evidence" value="ECO:0000318"/>
    <property type="project" value="GO_Central"/>
</dbReference>
<dbReference type="Pfam" id="PF00096">
    <property type="entry name" value="zf-C2H2"/>
    <property type="match status" value="9"/>
</dbReference>
<feature type="domain" description="C2H2-type" evidence="14">
    <location>
        <begin position="279"/>
        <end position="306"/>
    </location>
</feature>
<dbReference type="InterPro" id="IPR036236">
    <property type="entry name" value="Znf_C2H2_sf"/>
</dbReference>
<dbReference type="FunFam" id="3.30.160.60:FF:000100">
    <property type="entry name" value="Zinc finger 45-like"/>
    <property type="match status" value="1"/>
</dbReference>
<dbReference type="GO" id="GO:0008270">
    <property type="term" value="F:zinc ion binding"/>
    <property type="evidence" value="ECO:0007669"/>
    <property type="project" value="UniProtKB-KW"/>
</dbReference>
<dbReference type="Proteomes" id="UP000186698">
    <property type="component" value="Chromosome 9_10S"/>
</dbReference>
<evidence type="ECO:0000256" key="8">
    <source>
        <dbReference type="ARBA" id="ARBA00023015"/>
    </source>
</evidence>
<dbReference type="GO" id="GO:0000978">
    <property type="term" value="F:RNA polymerase II cis-regulatory region sequence-specific DNA binding"/>
    <property type="evidence" value="ECO:0000318"/>
    <property type="project" value="GO_Central"/>
</dbReference>
<dbReference type="AlphaFoldDB" id="A0A8J1M1V0"/>
<feature type="domain" description="C2H2-type" evidence="14">
    <location>
        <begin position="447"/>
        <end position="474"/>
    </location>
</feature>
<evidence type="ECO:0000256" key="6">
    <source>
        <dbReference type="ARBA" id="ARBA00022771"/>
    </source>
</evidence>
<accession>A0A8J1M1V0</accession>
<feature type="domain" description="C2H2-type" evidence="14">
    <location>
        <begin position="363"/>
        <end position="390"/>
    </location>
</feature>
<keyword evidence="11" id="KW-0539">Nucleus</keyword>
<sequence>MSNIIQLLTGEVAIRTHHVSIYFSLDEWDYIKGNKDHYEEGMKEEPRQLPPLDNDEEIVIKPNVKVTLCCDNEPSKTGTEGADFCANGNLTYSEIPPVEQPPPANGIKEEVASREEGNQSDCSIKPLTEQIQGTDTPGCSLSDTLPEAQNYGRIYNNRKRTFKLQGKYECSKCHRKFSIKKTFTRHQRRNHNNEKGVSSSSDGKLMADPSNLTGHKSSGDQSFTCAECGKSFTRKSSLKVHLRSHTGETPFSCSQCGKHFKRLSHLTVHNRIHTGEKLFTCTECGKHFNRLSHLTVHNRIHTGEKPFTCAECGKCFNRNCNLKVHLQSHTGEIPFSCSECGKHFKRLSHLNVHTRIHTGEKPFTCAECGKSFTRNCSLKVHLQTHTGETPFSCSECGKHFRQLSDLTRHNRTHTGEKPFSCSECGKCFTQRSKLHGHLKTHTGDKPHSCSKCGKSFRQNSCLCKHYKCHTGENLGPSST</sequence>
<reference evidence="16" key="1">
    <citation type="submission" date="2025-08" db="UniProtKB">
        <authorList>
            <consortium name="RefSeq"/>
        </authorList>
    </citation>
    <scope>IDENTIFICATION</scope>
    <source>
        <strain evidence="16">J_2021</strain>
        <tissue evidence="16">Erythrocytes</tissue>
    </source>
</reference>
<evidence type="ECO:0000256" key="11">
    <source>
        <dbReference type="ARBA" id="ARBA00023242"/>
    </source>
</evidence>
<keyword evidence="9" id="KW-0238">DNA-binding</keyword>
<dbReference type="GO" id="GO:0006357">
    <property type="term" value="P:regulation of transcription by RNA polymerase II"/>
    <property type="evidence" value="ECO:0000318"/>
    <property type="project" value="GO_Central"/>
</dbReference>
<evidence type="ECO:0000256" key="3">
    <source>
        <dbReference type="ARBA" id="ARBA00006991"/>
    </source>
</evidence>
<dbReference type="GO" id="GO:0005634">
    <property type="term" value="C:nucleus"/>
    <property type="evidence" value="ECO:0000318"/>
    <property type="project" value="GO_Central"/>
</dbReference>
<evidence type="ECO:0000256" key="9">
    <source>
        <dbReference type="ARBA" id="ARBA00023125"/>
    </source>
</evidence>
<feature type="domain" description="C2H2-type" evidence="14">
    <location>
        <begin position="307"/>
        <end position="334"/>
    </location>
</feature>
<feature type="domain" description="C2H2-type" evidence="14">
    <location>
        <begin position="419"/>
        <end position="446"/>
    </location>
</feature>
<comment type="function">
    <text evidence="1">May be involved in transcriptional regulation.</text>
</comment>
<dbReference type="FunFam" id="3.30.160.60:FF:002343">
    <property type="entry name" value="Zinc finger protein 33A"/>
    <property type="match status" value="1"/>
</dbReference>
<evidence type="ECO:0000256" key="13">
    <source>
        <dbReference type="SAM" id="MobiDB-lite"/>
    </source>
</evidence>
<comment type="subcellular location">
    <subcellularLocation>
        <location evidence="2">Nucleus</location>
    </subcellularLocation>
</comment>
<keyword evidence="7" id="KW-0862">Zinc</keyword>
<protein>
    <submittedName>
        <fullName evidence="16">Oocyte zinc finger protein XlCOF7.1-like</fullName>
    </submittedName>
</protein>
<evidence type="ECO:0000259" key="14">
    <source>
        <dbReference type="PROSITE" id="PS50157"/>
    </source>
</evidence>
<evidence type="ECO:0000256" key="2">
    <source>
        <dbReference type="ARBA" id="ARBA00004123"/>
    </source>
</evidence>
<evidence type="ECO:0000256" key="1">
    <source>
        <dbReference type="ARBA" id="ARBA00003767"/>
    </source>
</evidence>
<dbReference type="Gene3D" id="3.30.160.60">
    <property type="entry name" value="Classic Zinc Finger"/>
    <property type="match status" value="10"/>
</dbReference>
<comment type="similarity">
    <text evidence="3">Belongs to the krueppel C2H2-type zinc-finger protein family.</text>
</comment>
<dbReference type="FunFam" id="3.30.160.60:FF:000337">
    <property type="entry name" value="Zinc finger and BTB domain containing 41"/>
    <property type="match status" value="1"/>
</dbReference>